<proteinExistence type="predicted"/>
<protein>
    <submittedName>
        <fullName evidence="1">Uncharacterized protein</fullName>
    </submittedName>
</protein>
<organism evidence="1 2">
    <name type="scientific">Candidatus Amesbacteria bacterium RIFCSPHIGHO2_01_FULL_48_32b</name>
    <dbReference type="NCBI Taxonomy" id="1797253"/>
    <lineage>
        <taxon>Bacteria</taxon>
        <taxon>Candidatus Amesiibacteriota</taxon>
    </lineage>
</organism>
<accession>A0A1F4YGW0</accession>
<comment type="caution">
    <text evidence="1">The sequence shown here is derived from an EMBL/GenBank/DDBJ whole genome shotgun (WGS) entry which is preliminary data.</text>
</comment>
<gene>
    <name evidence="1" type="ORF">A2876_01030</name>
</gene>
<evidence type="ECO:0000313" key="1">
    <source>
        <dbReference type="EMBL" id="OGC93114.1"/>
    </source>
</evidence>
<sequence>MFTNPVPPELTSRPYSPDFLAYRKWYGDPPPEIHTFPGLGKLWGPQQDIIEIARGSQDFTYSLPALLSKFKEEGIYTQNATPDELANLGAEAFCRPLRSMKKTGEFILKVATPKQYTQMFGLDPVTAYHTALRDLGHESGHAYDLKVIPTFVKSPPIGLWDTEVRQWRFNLAYSQAIRKSDWASRAQAFLDDIRRFGSKII</sequence>
<dbReference type="Proteomes" id="UP000178176">
    <property type="component" value="Unassembled WGS sequence"/>
</dbReference>
<evidence type="ECO:0000313" key="2">
    <source>
        <dbReference type="Proteomes" id="UP000178176"/>
    </source>
</evidence>
<name>A0A1F4YGW0_9BACT</name>
<dbReference type="AlphaFoldDB" id="A0A1F4YGW0"/>
<reference evidence="1 2" key="1">
    <citation type="journal article" date="2016" name="Nat. Commun.">
        <title>Thousands of microbial genomes shed light on interconnected biogeochemical processes in an aquifer system.</title>
        <authorList>
            <person name="Anantharaman K."/>
            <person name="Brown C.T."/>
            <person name="Hug L.A."/>
            <person name="Sharon I."/>
            <person name="Castelle C.J."/>
            <person name="Probst A.J."/>
            <person name="Thomas B.C."/>
            <person name="Singh A."/>
            <person name="Wilkins M.J."/>
            <person name="Karaoz U."/>
            <person name="Brodie E.L."/>
            <person name="Williams K.H."/>
            <person name="Hubbard S.S."/>
            <person name="Banfield J.F."/>
        </authorList>
    </citation>
    <scope>NUCLEOTIDE SEQUENCE [LARGE SCALE GENOMIC DNA]</scope>
</reference>
<dbReference type="EMBL" id="MEXH01000002">
    <property type="protein sequence ID" value="OGC93114.1"/>
    <property type="molecule type" value="Genomic_DNA"/>
</dbReference>